<dbReference type="InterPro" id="IPR027277">
    <property type="entry name" value="NadC/ModD"/>
</dbReference>
<dbReference type="Gene3D" id="3.90.1170.20">
    <property type="entry name" value="Quinolinate phosphoribosyl transferase, N-terminal domain"/>
    <property type="match status" value="1"/>
</dbReference>
<evidence type="ECO:0000256" key="9">
    <source>
        <dbReference type="ARBA" id="ARBA00033102"/>
    </source>
</evidence>
<feature type="binding site" evidence="13">
    <location>
        <begin position="239"/>
        <end position="241"/>
    </location>
    <ligand>
        <name>substrate</name>
    </ligand>
</feature>
<proteinExistence type="inferred from homology"/>
<evidence type="ECO:0000256" key="13">
    <source>
        <dbReference type="PIRSR" id="PIRSR006250-1"/>
    </source>
</evidence>
<dbReference type="FunFam" id="3.20.20.70:FF:000030">
    <property type="entry name" value="Nicotinate-nucleotide pyrophosphorylase, carboxylating"/>
    <property type="match status" value="1"/>
</dbReference>
<dbReference type="AlphaFoldDB" id="A0A6I5ZXM3"/>
<keyword evidence="17" id="KW-1185">Reference proteome</keyword>
<dbReference type="InterPro" id="IPR022412">
    <property type="entry name" value="Quinolinate_PRibosylTrfase_N"/>
</dbReference>
<dbReference type="GO" id="GO:0004514">
    <property type="term" value="F:nicotinate-nucleotide diphosphorylase (carboxylating) activity"/>
    <property type="evidence" value="ECO:0007669"/>
    <property type="project" value="UniProtKB-EC"/>
</dbReference>
<comment type="pathway">
    <text evidence="2">Cofactor biosynthesis; NAD(+) biosynthesis; nicotinate D-ribonucleotide from quinolinate: step 1/1.</text>
</comment>
<dbReference type="NCBIfam" id="TIGR00078">
    <property type="entry name" value="nadC"/>
    <property type="match status" value="1"/>
</dbReference>
<gene>
    <name evidence="16" type="primary">nadC_2</name>
    <name evidence="16" type="ORF">MGLY_34560</name>
</gene>
<feature type="domain" description="Quinolinate phosphoribosyl transferase C-terminal" evidence="14">
    <location>
        <begin position="110"/>
        <end position="275"/>
    </location>
</feature>
<dbReference type="EC" id="2.4.2.19" evidence="5"/>
<evidence type="ECO:0000256" key="2">
    <source>
        <dbReference type="ARBA" id="ARBA00004893"/>
    </source>
</evidence>
<dbReference type="SUPFAM" id="SSF51690">
    <property type="entry name" value="Nicotinate/Quinolinate PRTase C-terminal domain-like"/>
    <property type="match status" value="1"/>
</dbReference>
<evidence type="ECO:0000259" key="15">
    <source>
        <dbReference type="Pfam" id="PF02749"/>
    </source>
</evidence>
<feature type="binding site" evidence="13">
    <location>
        <position position="165"/>
    </location>
    <ligand>
        <name>substrate</name>
    </ligand>
</feature>
<feature type="binding site" evidence="13">
    <location>
        <begin position="131"/>
        <end position="133"/>
    </location>
    <ligand>
        <name>substrate</name>
    </ligand>
</feature>
<dbReference type="UniPathway" id="UPA00253">
    <property type="reaction ID" value="UER00331"/>
</dbReference>
<evidence type="ECO:0000256" key="12">
    <source>
        <dbReference type="PIRNR" id="PIRNR006250"/>
    </source>
</evidence>
<dbReference type="InterPro" id="IPR036068">
    <property type="entry name" value="Nicotinate_pribotase-like_C"/>
</dbReference>
<evidence type="ECO:0000256" key="7">
    <source>
        <dbReference type="ARBA" id="ARBA00022676"/>
    </source>
</evidence>
<dbReference type="InterPro" id="IPR004393">
    <property type="entry name" value="NadC"/>
</dbReference>
<evidence type="ECO:0000256" key="1">
    <source>
        <dbReference type="ARBA" id="ARBA00003237"/>
    </source>
</evidence>
<keyword evidence="6" id="KW-0662">Pyridine nucleotide biosynthesis</keyword>
<evidence type="ECO:0000313" key="16">
    <source>
        <dbReference type="EMBL" id="QGP94031.1"/>
    </source>
</evidence>
<sequence length="277" mass="29210">MLNLLAVTEIVKRALEEDLGAGDLTSSALFTPADRGRGEIIARQEGIIAGLPVAGLAFQMIPPGCTFTPLVTDGSQVPAGQRVARVEGSLVAILGAERVALNFLQRLSGIATLTARYVEQVKPYKAKICDTRKTVPGLRLLDKYAVRMGGGVNHRLDLGDAVLLKDNHIKAAGSITAAVARIRRAIPLTTKIEVEVENLAQVEEALAAGMELIMLDNMSLPEMRRAVEVIGGRALVEASGGITLDRVAKVAATGVDYISVGALTHSVAALDVSLELC</sequence>
<evidence type="ECO:0000256" key="5">
    <source>
        <dbReference type="ARBA" id="ARBA00011944"/>
    </source>
</evidence>
<feature type="binding site" evidence="13">
    <location>
        <position position="98"/>
    </location>
    <ligand>
        <name>substrate</name>
    </ligand>
</feature>
<name>A0A6I5ZXM3_9FIRM</name>
<dbReference type="PANTHER" id="PTHR32179:SF3">
    <property type="entry name" value="NICOTINATE-NUCLEOTIDE PYROPHOSPHORYLASE [CARBOXYLATING]"/>
    <property type="match status" value="1"/>
</dbReference>
<comment type="subunit">
    <text evidence="4">Hexamer formed by 3 homodimers.</text>
</comment>
<dbReference type="OrthoDB" id="9782546at2"/>
<comment type="catalytic activity">
    <reaction evidence="10">
        <text>nicotinate beta-D-ribonucleotide + CO2 + diphosphate = quinolinate + 5-phospho-alpha-D-ribose 1-diphosphate + 2 H(+)</text>
        <dbReference type="Rhea" id="RHEA:12733"/>
        <dbReference type="ChEBI" id="CHEBI:15378"/>
        <dbReference type="ChEBI" id="CHEBI:16526"/>
        <dbReference type="ChEBI" id="CHEBI:29959"/>
        <dbReference type="ChEBI" id="CHEBI:33019"/>
        <dbReference type="ChEBI" id="CHEBI:57502"/>
        <dbReference type="ChEBI" id="CHEBI:58017"/>
        <dbReference type="EC" id="2.4.2.19"/>
    </reaction>
</comment>
<dbReference type="CDD" id="cd01572">
    <property type="entry name" value="QPRTase"/>
    <property type="match status" value="1"/>
</dbReference>
<dbReference type="FunFam" id="3.90.1170.20:FF:000001">
    <property type="entry name" value="Nicotinate-nucleotide diphosphorylase (Carboxylating)"/>
    <property type="match status" value="1"/>
</dbReference>
<dbReference type="InterPro" id="IPR037128">
    <property type="entry name" value="Quinolinate_PRibosylTase_N_sf"/>
</dbReference>
<evidence type="ECO:0000256" key="10">
    <source>
        <dbReference type="ARBA" id="ARBA00047445"/>
    </source>
</evidence>
<dbReference type="Proteomes" id="UP000425916">
    <property type="component" value="Chromosome"/>
</dbReference>
<keyword evidence="7 12" id="KW-0328">Glycosyltransferase</keyword>
<protein>
    <recommendedName>
        <fullName evidence="11">Probable nicotinate-nucleotide pyrophosphorylase [carboxylating]</fullName>
        <ecNumber evidence="5">2.4.2.19</ecNumber>
    </recommendedName>
    <alternativeName>
        <fullName evidence="9">Quinolinate phosphoribosyltransferase [decarboxylating]</fullName>
    </alternativeName>
</protein>
<organism evidence="16 17">
    <name type="scientific">Neomoorella glycerini</name>
    <dbReference type="NCBI Taxonomy" id="55779"/>
    <lineage>
        <taxon>Bacteria</taxon>
        <taxon>Bacillati</taxon>
        <taxon>Bacillota</taxon>
        <taxon>Clostridia</taxon>
        <taxon>Neomoorellales</taxon>
        <taxon>Neomoorellaceae</taxon>
        <taxon>Neomoorella</taxon>
    </lineage>
</organism>
<evidence type="ECO:0000256" key="4">
    <source>
        <dbReference type="ARBA" id="ARBA00011218"/>
    </source>
</evidence>
<evidence type="ECO:0000256" key="6">
    <source>
        <dbReference type="ARBA" id="ARBA00022642"/>
    </source>
</evidence>
<reference evidence="16 17" key="1">
    <citation type="submission" date="2019-11" db="EMBL/GenBank/DDBJ databases">
        <title>Genome sequence of Moorella glycerini DSM11254.</title>
        <authorList>
            <person name="Poehlein A."/>
            <person name="Boeer T."/>
            <person name="Daniel R."/>
        </authorList>
    </citation>
    <scope>NUCLEOTIDE SEQUENCE [LARGE SCALE GENOMIC DNA]</scope>
    <source>
        <strain evidence="16 17">DSM 11254</strain>
    </source>
</reference>
<dbReference type="InterPro" id="IPR013785">
    <property type="entry name" value="Aldolase_TIM"/>
</dbReference>
<feature type="binding site" evidence="13">
    <location>
        <position position="195"/>
    </location>
    <ligand>
        <name>substrate</name>
    </ligand>
</feature>
<feature type="binding site" evidence="13">
    <location>
        <position position="155"/>
    </location>
    <ligand>
        <name>substrate</name>
    </ligand>
</feature>
<dbReference type="EMBL" id="CP046244">
    <property type="protein sequence ID" value="QGP94031.1"/>
    <property type="molecule type" value="Genomic_DNA"/>
</dbReference>
<evidence type="ECO:0000256" key="8">
    <source>
        <dbReference type="ARBA" id="ARBA00022679"/>
    </source>
</evidence>
<evidence type="ECO:0000313" key="17">
    <source>
        <dbReference type="Proteomes" id="UP000425916"/>
    </source>
</evidence>
<accession>A0A6I5ZXM3</accession>
<dbReference type="GO" id="GO:0005737">
    <property type="term" value="C:cytoplasm"/>
    <property type="evidence" value="ECO:0007669"/>
    <property type="project" value="TreeGrafter"/>
</dbReference>
<feature type="binding site" evidence="13">
    <location>
        <position position="216"/>
    </location>
    <ligand>
        <name>substrate</name>
    </ligand>
</feature>
<comment type="similarity">
    <text evidence="3 12">Belongs to the NadC/ModD family.</text>
</comment>
<evidence type="ECO:0000259" key="14">
    <source>
        <dbReference type="Pfam" id="PF01729"/>
    </source>
</evidence>
<feature type="domain" description="Quinolinate phosphoribosyl transferase N-terminal" evidence="15">
    <location>
        <begin position="23"/>
        <end position="108"/>
    </location>
</feature>
<dbReference type="PANTHER" id="PTHR32179">
    <property type="entry name" value="NICOTINATE-NUCLEOTIDE PYROPHOSPHORYLASE [CARBOXYLATING]"/>
    <property type="match status" value="1"/>
</dbReference>
<evidence type="ECO:0000256" key="3">
    <source>
        <dbReference type="ARBA" id="ARBA00009400"/>
    </source>
</evidence>
<dbReference type="Pfam" id="PF02749">
    <property type="entry name" value="QRPTase_N"/>
    <property type="match status" value="1"/>
</dbReference>
<evidence type="ECO:0000256" key="11">
    <source>
        <dbReference type="ARBA" id="ARBA00069173"/>
    </source>
</evidence>
<dbReference type="Pfam" id="PF01729">
    <property type="entry name" value="QRPTase_C"/>
    <property type="match status" value="1"/>
</dbReference>
<dbReference type="Gene3D" id="3.20.20.70">
    <property type="entry name" value="Aldolase class I"/>
    <property type="match status" value="1"/>
</dbReference>
<keyword evidence="8 12" id="KW-0808">Transferase</keyword>
<dbReference type="GO" id="GO:0009435">
    <property type="term" value="P:NAD+ biosynthetic process"/>
    <property type="evidence" value="ECO:0007669"/>
    <property type="project" value="UniProtKB-UniPathway"/>
</dbReference>
<dbReference type="RefSeq" id="WP_156275958.1">
    <property type="nucleotide sequence ID" value="NZ_CP046244.1"/>
</dbReference>
<dbReference type="InterPro" id="IPR002638">
    <property type="entry name" value="Quinolinate_PRibosylTrfase_C"/>
</dbReference>
<dbReference type="SUPFAM" id="SSF54675">
    <property type="entry name" value="Nicotinate/Quinolinate PRTase N-terminal domain-like"/>
    <property type="match status" value="1"/>
</dbReference>
<feature type="binding site" evidence="13">
    <location>
        <begin position="260"/>
        <end position="262"/>
    </location>
    <ligand>
        <name>substrate</name>
    </ligand>
</feature>
<comment type="function">
    <text evidence="1">Involved in the catabolism of quinolinic acid (QA).</text>
</comment>
<dbReference type="PIRSF" id="PIRSF006250">
    <property type="entry name" value="NadC_ModD"/>
    <property type="match status" value="1"/>
</dbReference>
<dbReference type="GO" id="GO:0034213">
    <property type="term" value="P:quinolinate catabolic process"/>
    <property type="evidence" value="ECO:0007669"/>
    <property type="project" value="TreeGrafter"/>
</dbReference>